<name>A0AA97PMJ4_PYRO3</name>
<dbReference type="GO" id="GO:0005634">
    <property type="term" value="C:nucleus"/>
    <property type="evidence" value="ECO:0007669"/>
    <property type="project" value="TreeGrafter"/>
</dbReference>
<dbReference type="Pfam" id="PF23302">
    <property type="entry name" value="HTH_DNAJC9"/>
    <property type="match status" value="1"/>
</dbReference>
<dbReference type="InterPro" id="IPR052594">
    <property type="entry name" value="J_domain-containing_protein"/>
</dbReference>
<evidence type="ECO:0000256" key="1">
    <source>
        <dbReference type="SAM" id="MobiDB-lite"/>
    </source>
</evidence>
<dbReference type="Proteomes" id="UP000011086">
    <property type="component" value="Unassembled WGS sequence"/>
</dbReference>
<dbReference type="Gene3D" id="1.10.287.110">
    <property type="entry name" value="DnaJ domain"/>
    <property type="match status" value="1"/>
</dbReference>
<dbReference type="GO" id="GO:0031072">
    <property type="term" value="F:heat shock protein binding"/>
    <property type="evidence" value="ECO:0007669"/>
    <property type="project" value="TreeGrafter"/>
</dbReference>
<dbReference type="SMART" id="SM00271">
    <property type="entry name" value="DnaJ"/>
    <property type="match status" value="1"/>
</dbReference>
<dbReference type="FunFam" id="1.10.287.110:FF:000110">
    <property type="entry name" value="DnaJ domain protein (AFU_orthologue AFUA_2G13210)"/>
    <property type="match status" value="1"/>
</dbReference>
<dbReference type="PRINTS" id="PR00625">
    <property type="entry name" value="JDOMAIN"/>
</dbReference>
<dbReference type="PANTHER" id="PTHR44144:SF1">
    <property type="entry name" value="DNAJ HOMOLOG SUBFAMILY C MEMBER 9"/>
    <property type="match status" value="1"/>
</dbReference>
<protein>
    <submittedName>
        <fullName evidence="3">Chaperone protein dnaJ 6</fullName>
    </submittedName>
</protein>
<dbReference type="InterPro" id="IPR036869">
    <property type="entry name" value="J_dom_sf"/>
</dbReference>
<dbReference type="InterPro" id="IPR056453">
    <property type="entry name" value="HTH_DNAJC9"/>
</dbReference>
<proteinExistence type="predicted"/>
<feature type="region of interest" description="Disordered" evidence="1">
    <location>
        <begin position="214"/>
        <end position="236"/>
    </location>
</feature>
<dbReference type="CDD" id="cd06257">
    <property type="entry name" value="DnaJ"/>
    <property type="match status" value="1"/>
</dbReference>
<dbReference type="SUPFAM" id="SSF46565">
    <property type="entry name" value="Chaperone J-domain"/>
    <property type="match status" value="1"/>
</dbReference>
<reference evidence="3" key="1">
    <citation type="journal article" date="2012" name="PLoS Genet.">
        <title>Comparative analysis of the genomes of two field isolates of the rice blast fungus Magnaporthe oryzae.</title>
        <authorList>
            <person name="Xue M."/>
            <person name="Yang J."/>
            <person name="Li Z."/>
            <person name="Hu S."/>
            <person name="Yao N."/>
            <person name="Dean R.A."/>
            <person name="Zhao W."/>
            <person name="Shen M."/>
            <person name="Zhang H."/>
            <person name="Li C."/>
            <person name="Liu L."/>
            <person name="Cao L."/>
            <person name="Xu X."/>
            <person name="Xing Y."/>
            <person name="Hsiang T."/>
            <person name="Zhang Z."/>
            <person name="Xu J.R."/>
            <person name="Peng Y.L."/>
        </authorList>
    </citation>
    <scope>NUCLEOTIDE SEQUENCE</scope>
    <source>
        <strain evidence="3">Y34</strain>
    </source>
</reference>
<organism evidence="3">
    <name type="scientific">Pyricularia oryzae (strain Y34)</name>
    <name type="common">Rice blast fungus</name>
    <name type="synonym">Magnaporthe oryzae</name>
    <dbReference type="NCBI Taxonomy" id="1143189"/>
    <lineage>
        <taxon>Eukaryota</taxon>
        <taxon>Fungi</taxon>
        <taxon>Dikarya</taxon>
        <taxon>Ascomycota</taxon>
        <taxon>Pezizomycotina</taxon>
        <taxon>Sordariomycetes</taxon>
        <taxon>Sordariomycetidae</taxon>
        <taxon>Magnaporthales</taxon>
        <taxon>Pyriculariaceae</taxon>
        <taxon>Pyricularia</taxon>
    </lineage>
</organism>
<evidence type="ECO:0000259" key="2">
    <source>
        <dbReference type="PROSITE" id="PS50076"/>
    </source>
</evidence>
<dbReference type="InterPro" id="IPR018253">
    <property type="entry name" value="DnaJ_domain_CS"/>
</dbReference>
<accession>A0AA97PMJ4</accession>
<dbReference type="PANTHER" id="PTHR44144">
    <property type="entry name" value="DNAJ HOMOLOG SUBFAMILY C MEMBER 9"/>
    <property type="match status" value="1"/>
</dbReference>
<dbReference type="GO" id="GO:0005737">
    <property type="term" value="C:cytoplasm"/>
    <property type="evidence" value="ECO:0007669"/>
    <property type="project" value="TreeGrafter"/>
</dbReference>
<feature type="region of interest" description="Disordered" evidence="1">
    <location>
        <begin position="262"/>
        <end position="324"/>
    </location>
</feature>
<dbReference type="PROSITE" id="PS00636">
    <property type="entry name" value="DNAJ_1"/>
    <property type="match status" value="1"/>
</dbReference>
<feature type="region of interest" description="Disordered" evidence="1">
    <location>
        <begin position="1"/>
        <end position="22"/>
    </location>
</feature>
<dbReference type="Pfam" id="PF00226">
    <property type="entry name" value="DnaJ"/>
    <property type="match status" value="1"/>
</dbReference>
<dbReference type="EMBL" id="JH793724">
    <property type="protein sequence ID" value="ELQ40112.1"/>
    <property type="molecule type" value="Genomic_DNA"/>
</dbReference>
<sequence>MDSYQEPTGEEPPTIDPYEVLSLDHTATPDQVKAAYRKAALKNHPDKVPEDQKASAHEKFQQIAFAYAVLSDPARRARYDATGSTSESIVDSDGFDWSDFYRAQFADAVSGEAIEKFARTYKGSDEERDDVLAAYEAGRGDLDVVYESVMLSNVLEDDERFRAWIDEAISKGDVEGFKAYTKESKKKRDKRVKDAKGEAAEAEEYAKELGVHGKLFGGGAAGEGKGKGKGKKKDAGGEDALAALIRGRQADRMDALDRLAEKYGAAAPKAKKKGKKRAAEDEDDEDGGEPSEEAFQATQARLFGKKSNGEKAAAGSTKKRTRRG</sequence>
<gene>
    <name evidence="3" type="ORF">OOU_Y34scaffold00462g66</name>
</gene>
<feature type="domain" description="J" evidence="2">
    <location>
        <begin position="16"/>
        <end position="83"/>
    </location>
</feature>
<dbReference type="PROSITE" id="PS50076">
    <property type="entry name" value="DNAJ_2"/>
    <property type="match status" value="1"/>
</dbReference>
<dbReference type="AlphaFoldDB" id="A0AA97PMJ4"/>
<evidence type="ECO:0000313" key="3">
    <source>
        <dbReference type="EMBL" id="ELQ40112.1"/>
    </source>
</evidence>
<feature type="compositionally biased region" description="Acidic residues" evidence="1">
    <location>
        <begin position="280"/>
        <end position="292"/>
    </location>
</feature>
<dbReference type="InterPro" id="IPR001623">
    <property type="entry name" value="DnaJ_domain"/>
</dbReference>
<dbReference type="SMR" id="A0AA97PMJ4"/>